<evidence type="ECO:0000256" key="1">
    <source>
        <dbReference type="SAM" id="SignalP"/>
    </source>
</evidence>
<keyword evidence="1" id="KW-0732">Signal</keyword>
<organism evidence="2 3">
    <name type="scientific">Vanrija pseudolonga</name>
    <dbReference type="NCBI Taxonomy" id="143232"/>
    <lineage>
        <taxon>Eukaryota</taxon>
        <taxon>Fungi</taxon>
        <taxon>Dikarya</taxon>
        <taxon>Basidiomycota</taxon>
        <taxon>Agaricomycotina</taxon>
        <taxon>Tremellomycetes</taxon>
        <taxon>Trichosporonales</taxon>
        <taxon>Trichosporonaceae</taxon>
        <taxon>Vanrija</taxon>
    </lineage>
</organism>
<evidence type="ECO:0000313" key="2">
    <source>
        <dbReference type="EMBL" id="WOO78267.1"/>
    </source>
</evidence>
<dbReference type="AlphaFoldDB" id="A0AAF1BG68"/>
<protein>
    <recommendedName>
        <fullName evidence="4">Granulins domain-containing protein</fullName>
    </recommendedName>
</protein>
<evidence type="ECO:0000313" key="3">
    <source>
        <dbReference type="Proteomes" id="UP000827549"/>
    </source>
</evidence>
<feature type="chain" id="PRO_5042057080" description="Granulins domain-containing protein" evidence="1">
    <location>
        <begin position="16"/>
        <end position="236"/>
    </location>
</feature>
<accession>A0AAF1BG68</accession>
<sequence length="236" mass="24697">MKLLAPLALLTLVVALPAADEDHALRDFIASAATKRGLGPGRVCGIGSRFCCDGRVCTPSMQVCPPAEYCQYLPPCAAGVQTCCGGALCKPKGLPDMSEAWPKHAPTTTPHAMKLLVATIAVLAFASAAPVDEDHALREFFIRASPPGPKPNPPPGPFPPAPGCGPNQLACCDGKFCSSPSGQCPPSKWCNYFDQTPTCPPGVKMCCNGYCPPKNKQSMCPLPSECPGIHPPPSDR</sequence>
<feature type="signal peptide" evidence="1">
    <location>
        <begin position="1"/>
        <end position="15"/>
    </location>
</feature>
<keyword evidence="3" id="KW-1185">Reference proteome</keyword>
<gene>
    <name evidence="2" type="ORF">LOC62_02G001818</name>
</gene>
<dbReference type="Proteomes" id="UP000827549">
    <property type="component" value="Chromosome 2"/>
</dbReference>
<name>A0AAF1BG68_9TREE</name>
<dbReference type="EMBL" id="CP086715">
    <property type="protein sequence ID" value="WOO78267.1"/>
    <property type="molecule type" value="Genomic_DNA"/>
</dbReference>
<reference evidence="2" key="1">
    <citation type="submission" date="2023-10" db="EMBL/GenBank/DDBJ databases">
        <authorList>
            <person name="Noh H."/>
        </authorList>
    </citation>
    <scope>NUCLEOTIDE SEQUENCE</scope>
    <source>
        <strain evidence="2">DUCC4014</strain>
    </source>
</reference>
<proteinExistence type="predicted"/>
<dbReference type="GeneID" id="87805071"/>
<evidence type="ECO:0008006" key="4">
    <source>
        <dbReference type="Google" id="ProtNLM"/>
    </source>
</evidence>
<dbReference type="RefSeq" id="XP_062624299.1">
    <property type="nucleotide sequence ID" value="XM_062768315.1"/>
</dbReference>